<evidence type="ECO:0000313" key="4">
    <source>
        <dbReference type="Proteomes" id="UP000565723"/>
    </source>
</evidence>
<gene>
    <name evidence="3" type="ORF">HW564_15865</name>
</gene>
<comment type="caution">
    <text evidence="3">The sequence shown here is derived from an EMBL/GenBank/DDBJ whole genome shotgun (WGS) entry which is preliminary data.</text>
</comment>
<dbReference type="AlphaFoldDB" id="A0A850LKU6"/>
<evidence type="ECO:0000256" key="2">
    <source>
        <dbReference type="SAM" id="MobiDB-lite"/>
    </source>
</evidence>
<dbReference type="Proteomes" id="UP000565723">
    <property type="component" value="Unassembled WGS sequence"/>
</dbReference>
<keyword evidence="1" id="KW-0175">Coiled coil</keyword>
<dbReference type="EMBL" id="JABXIY010000046">
    <property type="protein sequence ID" value="NVK98400.1"/>
    <property type="molecule type" value="Genomic_DNA"/>
</dbReference>
<proteinExistence type="predicted"/>
<evidence type="ECO:0000256" key="1">
    <source>
        <dbReference type="SAM" id="Coils"/>
    </source>
</evidence>
<feature type="coiled-coil region" evidence="1">
    <location>
        <begin position="12"/>
        <end position="53"/>
    </location>
</feature>
<dbReference type="RefSeq" id="WP_030003178.1">
    <property type="nucleotide sequence ID" value="NZ_CP076685.1"/>
</dbReference>
<feature type="region of interest" description="Disordered" evidence="2">
    <location>
        <begin position="149"/>
        <end position="198"/>
    </location>
</feature>
<accession>A0A850LKU6</accession>
<evidence type="ECO:0000313" key="3">
    <source>
        <dbReference type="EMBL" id="NVK98400.1"/>
    </source>
</evidence>
<name>A0A850LKU6_9RHOB</name>
<protein>
    <submittedName>
        <fullName evidence="3">Uncharacterized protein</fullName>
    </submittedName>
</protein>
<reference evidence="3 4" key="1">
    <citation type="journal article" date="2020" name="Proc. Natl. Acad. Sci. U.S.A.">
        <title>Ecological drivers of bacterial community assembly in synthetic phycospheres.</title>
        <authorList>
            <person name="Fu H."/>
            <person name="Uchimiya M."/>
            <person name="Gore J."/>
            <person name="Moran M.A."/>
        </authorList>
    </citation>
    <scope>NUCLEOTIDE SEQUENCE [LARGE SCALE GENOMIC DNA]</scope>
    <source>
        <strain evidence="3">HF-Din03</strain>
    </source>
</reference>
<sequence length="198" mass="21331">MTNESHIILRLRAEAEKKRTAALDRAEKAQREAERFSVEVEAYDKAIKAMERAGIADALKDVDFDLDVTPKVGASDKWVSIYKALHATADAPYSYEDIGAAVELAGHEASAGGQRTQMMNAVKAGWFDRVGHGKFEFTDSGLALIGANQKENEPPLGGSEAGEGDTSPKFAGGYEFGDPPGKHPDPSGQTRHWKTPGT</sequence>
<organism evidence="3 4">
    <name type="scientific">Ruegeria pomeroyi</name>
    <dbReference type="NCBI Taxonomy" id="89184"/>
    <lineage>
        <taxon>Bacteria</taxon>
        <taxon>Pseudomonadati</taxon>
        <taxon>Pseudomonadota</taxon>
        <taxon>Alphaproteobacteria</taxon>
        <taxon>Rhodobacterales</taxon>
        <taxon>Roseobacteraceae</taxon>
        <taxon>Ruegeria</taxon>
    </lineage>
</organism>